<dbReference type="Gene3D" id="3.50.50.60">
    <property type="entry name" value="FAD/NAD(P)-binding domain"/>
    <property type="match status" value="1"/>
</dbReference>
<dbReference type="InterPro" id="IPR036188">
    <property type="entry name" value="FAD/NAD-bd_sf"/>
</dbReference>
<protein>
    <submittedName>
        <fullName evidence="2">NADP transhydrogenase subunit alpha</fullName>
    </submittedName>
</protein>
<dbReference type="Proteomes" id="UP000218267">
    <property type="component" value="Chromosome"/>
</dbReference>
<dbReference type="PANTHER" id="PTHR42923:SF17">
    <property type="entry name" value="AMINE OXIDASE DOMAIN-CONTAINING PROTEIN"/>
    <property type="match status" value="1"/>
</dbReference>
<dbReference type="Pfam" id="PF01593">
    <property type="entry name" value="Amino_oxidase"/>
    <property type="match status" value="1"/>
</dbReference>
<reference evidence="2 3" key="1">
    <citation type="journal article" date="2018" name="Mar. Genomics">
        <title>Complete genome sequence of Marinifilaceae bacterium strain SPP2, isolated from the Antarctic marine sediment.</title>
        <authorList>
            <person name="Watanabe M."/>
            <person name="Kojima H."/>
            <person name="Fukui M."/>
        </authorList>
    </citation>
    <scope>NUCLEOTIDE SEQUENCE [LARGE SCALE GENOMIC DNA]</scope>
    <source>
        <strain evidence="2 3">SPP2</strain>
    </source>
</reference>
<reference evidence="3" key="2">
    <citation type="journal article" date="2020" name="Antonie Van Leeuwenhoek">
        <title>Labilibaculum antarcticum sp. nov., a novel facultative anaerobic, psychrotorelant bacterium isolated from marine sediment of Antarctica.</title>
        <authorList>
            <person name="Watanabe M."/>
            <person name="Kojima H."/>
            <person name="Fukui M."/>
        </authorList>
    </citation>
    <scope>NUCLEOTIDE SEQUENCE [LARGE SCALE GENOMIC DNA]</scope>
    <source>
        <strain evidence="3">SPP2</strain>
    </source>
</reference>
<evidence type="ECO:0000259" key="1">
    <source>
        <dbReference type="Pfam" id="PF01593"/>
    </source>
</evidence>
<evidence type="ECO:0000313" key="2">
    <source>
        <dbReference type="EMBL" id="BAX80877.1"/>
    </source>
</evidence>
<dbReference type="Gene3D" id="3.30.70.1990">
    <property type="match status" value="1"/>
</dbReference>
<dbReference type="Gene3D" id="1.10.405.20">
    <property type="match status" value="1"/>
</dbReference>
<sequence>MDFKKQRLAIVGTGIAGMGAAHLLQHSYEIELFEKNNYVGGHTNTVYVEEDGQQIPIDTGFMVFNKQTYPNLLNLFNQLKVPIKRTSMSFSVQHKSSQLEYCGSGFSGLFAQRKNIFNARFIKMLLEINRFNKESLQDLLNGNLENLTVQEYIQQKKLGKEFTDKYLVPMSSAIWSTPPDVSLKFPVKSLVHFFRNHGMLGVDSHFPWYTVDGGSESYKQLLIAPFRDKIRLNSAIKEILSVGEQVKITTSAGKEHWFDKVIVAAHADEALSLLSNPSKLQKKLLSQFCYQQNKAVLHSDCSVMPHNKKVWSSWNYLMDDRSGSIKTSTVYNMNSLQNVSKKQNYFVSINPIELELKKIHKSIQYDHPIFTVEAMKAQERLPELNREGPIYFCGSYFRYGFHEDAYSSAVELANTILKTEQKKKIKQKAG</sequence>
<dbReference type="EMBL" id="AP018042">
    <property type="protein sequence ID" value="BAX80877.1"/>
    <property type="molecule type" value="Genomic_DNA"/>
</dbReference>
<organism evidence="2 3">
    <name type="scientific">Labilibaculum antarcticum</name>
    <dbReference type="NCBI Taxonomy" id="1717717"/>
    <lineage>
        <taxon>Bacteria</taxon>
        <taxon>Pseudomonadati</taxon>
        <taxon>Bacteroidota</taxon>
        <taxon>Bacteroidia</taxon>
        <taxon>Marinilabiliales</taxon>
        <taxon>Marinifilaceae</taxon>
        <taxon>Labilibaculum</taxon>
    </lineage>
</organism>
<dbReference type="RefSeq" id="WP_096429715.1">
    <property type="nucleotide sequence ID" value="NZ_AP018042.1"/>
</dbReference>
<evidence type="ECO:0000313" key="3">
    <source>
        <dbReference type="Proteomes" id="UP000218267"/>
    </source>
</evidence>
<proteinExistence type="predicted"/>
<dbReference type="AlphaFoldDB" id="A0A1Y1CKG8"/>
<feature type="domain" description="Amine oxidase" evidence="1">
    <location>
        <begin position="16"/>
        <end position="307"/>
    </location>
</feature>
<accession>A0A1Y1CKG8</accession>
<dbReference type="InterPro" id="IPR002937">
    <property type="entry name" value="Amino_oxidase"/>
</dbReference>
<dbReference type="InterPro" id="IPR050464">
    <property type="entry name" value="Zeta_carotene_desat/Oxidored"/>
</dbReference>
<dbReference type="KEGG" id="mbas:ALGA_2555"/>
<dbReference type="PANTHER" id="PTHR42923">
    <property type="entry name" value="PROTOPORPHYRINOGEN OXIDASE"/>
    <property type="match status" value="1"/>
</dbReference>
<dbReference type="OrthoDB" id="9805195at2"/>
<name>A0A1Y1CKG8_9BACT</name>
<keyword evidence="3" id="KW-1185">Reference proteome</keyword>
<dbReference type="GO" id="GO:0016491">
    <property type="term" value="F:oxidoreductase activity"/>
    <property type="evidence" value="ECO:0007669"/>
    <property type="project" value="InterPro"/>
</dbReference>
<dbReference type="SUPFAM" id="SSF51905">
    <property type="entry name" value="FAD/NAD(P)-binding domain"/>
    <property type="match status" value="1"/>
</dbReference>
<gene>
    <name evidence="2" type="ORF">ALGA_2555</name>
</gene>